<evidence type="ECO:0000259" key="4">
    <source>
        <dbReference type="PROSITE" id="PS51930"/>
    </source>
</evidence>
<proteinExistence type="inferred from homology"/>
<dbReference type="PANTHER" id="PTHR33941:SF11">
    <property type="entry name" value="BACTERIAL MICROCOMPARTMENT SHELL PROTEIN PDUJ"/>
    <property type="match status" value="1"/>
</dbReference>
<evidence type="ECO:0000256" key="1">
    <source>
        <dbReference type="ARBA" id="ARBA00024322"/>
    </source>
</evidence>
<dbReference type="RefSeq" id="WP_010754824.1">
    <property type="nucleotide sequence ID" value="NZ_JARQBJ010000003.1"/>
</dbReference>
<sequence length="101" mass="10645">MKTYEAIGAIETFGLVFVLEAADAMCKAADVDLVGYENVASGYISVIVKGDVAACKTAVEVGVAAVEAMGEEVYSSVVIPSPHFDLGKIITRYSLENLLPE</sequence>
<accession>A0AAW8TZQ4</accession>
<comment type="subcellular location">
    <subcellularLocation>
        <location evidence="1">Bacterial microcompartment</location>
    </subcellularLocation>
</comment>
<dbReference type="PROSITE" id="PS51930">
    <property type="entry name" value="BMC_2"/>
    <property type="match status" value="1"/>
</dbReference>
<dbReference type="SUPFAM" id="SSF143414">
    <property type="entry name" value="CcmK-like"/>
    <property type="match status" value="1"/>
</dbReference>
<protein>
    <submittedName>
        <fullName evidence="5">BMC domain-containing protein</fullName>
    </submittedName>
</protein>
<dbReference type="AlphaFoldDB" id="A0AAW8TZQ4"/>
<evidence type="ECO:0000256" key="3">
    <source>
        <dbReference type="PROSITE-ProRule" id="PRU01278"/>
    </source>
</evidence>
<dbReference type="InterPro" id="IPR044872">
    <property type="entry name" value="CcmK/CsoS1_BMC"/>
</dbReference>
<dbReference type="Gene3D" id="3.30.70.1710">
    <property type="match status" value="1"/>
</dbReference>
<evidence type="ECO:0000256" key="2">
    <source>
        <dbReference type="ARBA" id="ARBA00024446"/>
    </source>
</evidence>
<reference evidence="5" key="1">
    <citation type="submission" date="2023-03" db="EMBL/GenBank/DDBJ databases">
        <authorList>
            <person name="Shen W."/>
            <person name="Cai J."/>
        </authorList>
    </citation>
    <scope>NUCLEOTIDE SEQUENCE</scope>
    <source>
        <strain evidence="5">B226-2</strain>
    </source>
</reference>
<dbReference type="Pfam" id="PF00936">
    <property type="entry name" value="BMC"/>
    <property type="match status" value="1"/>
</dbReference>
<dbReference type="GeneID" id="78364594"/>
<dbReference type="SMART" id="SM00877">
    <property type="entry name" value="BMC"/>
    <property type="match status" value="1"/>
</dbReference>
<evidence type="ECO:0000313" key="6">
    <source>
        <dbReference type="Proteomes" id="UP001256711"/>
    </source>
</evidence>
<dbReference type="CDD" id="cd07045">
    <property type="entry name" value="BMC_CcmK_like"/>
    <property type="match status" value="1"/>
</dbReference>
<dbReference type="EMBL" id="JARQBJ010000003">
    <property type="protein sequence ID" value="MDT2810484.1"/>
    <property type="molecule type" value="Genomic_DNA"/>
</dbReference>
<feature type="domain" description="BMC" evidence="4">
    <location>
        <begin position="6"/>
        <end position="91"/>
    </location>
</feature>
<keyword evidence="2" id="KW-1283">Bacterial microcompartment</keyword>
<comment type="similarity">
    <text evidence="3">Belongs to the bacterial microcompartments protein family.</text>
</comment>
<name>A0AAW8TZQ4_9ENTE</name>
<evidence type="ECO:0000313" key="5">
    <source>
        <dbReference type="EMBL" id="MDT2810484.1"/>
    </source>
</evidence>
<dbReference type="PANTHER" id="PTHR33941">
    <property type="entry name" value="PROPANEDIOL UTILIZATION PROTEIN PDUA"/>
    <property type="match status" value="1"/>
</dbReference>
<organism evidence="5 6">
    <name type="scientific">Enterococcus asini</name>
    <dbReference type="NCBI Taxonomy" id="57732"/>
    <lineage>
        <taxon>Bacteria</taxon>
        <taxon>Bacillati</taxon>
        <taxon>Bacillota</taxon>
        <taxon>Bacilli</taxon>
        <taxon>Lactobacillales</taxon>
        <taxon>Enterococcaceae</taxon>
        <taxon>Enterococcus</taxon>
    </lineage>
</organism>
<dbReference type="Proteomes" id="UP001256711">
    <property type="component" value="Unassembled WGS sequence"/>
</dbReference>
<dbReference type="InterPro" id="IPR050575">
    <property type="entry name" value="BMC_shell"/>
</dbReference>
<gene>
    <name evidence="5" type="ORF">P7H43_08300</name>
</gene>
<dbReference type="InterPro" id="IPR000249">
    <property type="entry name" value="BMC_dom"/>
</dbReference>
<dbReference type="GO" id="GO:0031469">
    <property type="term" value="C:bacterial microcompartment"/>
    <property type="evidence" value="ECO:0007669"/>
    <property type="project" value="UniProtKB-SubCell"/>
</dbReference>
<comment type="caution">
    <text evidence="5">The sequence shown here is derived from an EMBL/GenBank/DDBJ whole genome shotgun (WGS) entry which is preliminary data.</text>
</comment>
<dbReference type="InterPro" id="IPR037233">
    <property type="entry name" value="CcmK-like_sf"/>
</dbReference>